<comment type="similarity">
    <text evidence="1 2">Belongs to the outer membrane factor (OMF) (TC 1.B.17) family.</text>
</comment>
<evidence type="ECO:0000256" key="2">
    <source>
        <dbReference type="RuleBase" id="RU362097"/>
    </source>
</evidence>
<keyword evidence="2" id="KW-0812">Transmembrane</keyword>
<name>A0A848GAA7_9RHOO</name>
<proteinExistence type="inferred from homology"/>
<dbReference type="PROSITE" id="PS51257">
    <property type="entry name" value="PROKAR_LIPOPROTEIN"/>
    <property type="match status" value="1"/>
</dbReference>
<accession>A0A848GAA7</accession>
<dbReference type="Gene3D" id="2.20.200.10">
    <property type="entry name" value="Outer membrane efflux proteins (OEP)"/>
    <property type="match status" value="1"/>
</dbReference>
<keyword evidence="2" id="KW-1134">Transmembrane beta strand</keyword>
<evidence type="ECO:0000313" key="3">
    <source>
        <dbReference type="EMBL" id="NML27333.1"/>
    </source>
</evidence>
<gene>
    <name evidence="3" type="ORF">HHL15_16385</name>
</gene>
<evidence type="ECO:0000256" key="1">
    <source>
        <dbReference type="ARBA" id="ARBA00007613"/>
    </source>
</evidence>
<comment type="subcellular location">
    <subcellularLocation>
        <location evidence="2">Cell membrane</location>
        <topology evidence="2">Lipid-anchor</topology>
    </subcellularLocation>
</comment>
<dbReference type="Pfam" id="PF02321">
    <property type="entry name" value="OEP"/>
    <property type="match status" value="2"/>
</dbReference>
<dbReference type="PANTHER" id="PTHR30203">
    <property type="entry name" value="OUTER MEMBRANE CATION EFFLUX PROTEIN"/>
    <property type="match status" value="1"/>
</dbReference>
<comment type="caution">
    <text evidence="3">The sequence shown here is derived from an EMBL/GenBank/DDBJ whole genome shotgun (WGS) entry which is preliminary data.</text>
</comment>
<dbReference type="InterPro" id="IPR003423">
    <property type="entry name" value="OMP_efflux"/>
</dbReference>
<dbReference type="Gene3D" id="1.20.1600.10">
    <property type="entry name" value="Outer membrane efflux proteins (OEP)"/>
    <property type="match status" value="1"/>
</dbReference>
<keyword evidence="4" id="KW-1185">Reference proteome</keyword>
<dbReference type="SUPFAM" id="SSF56954">
    <property type="entry name" value="Outer membrane efflux proteins (OEP)"/>
    <property type="match status" value="1"/>
</dbReference>
<keyword evidence="2" id="KW-0564">Palmitate</keyword>
<organism evidence="3 4">
    <name type="scientific">Zoogloea dura</name>
    <dbReference type="NCBI Taxonomy" id="2728840"/>
    <lineage>
        <taxon>Bacteria</taxon>
        <taxon>Pseudomonadati</taxon>
        <taxon>Pseudomonadota</taxon>
        <taxon>Betaproteobacteria</taxon>
        <taxon>Rhodocyclales</taxon>
        <taxon>Zoogloeaceae</taxon>
        <taxon>Zoogloea</taxon>
    </lineage>
</organism>
<keyword evidence="2" id="KW-0472">Membrane</keyword>
<protein>
    <submittedName>
        <fullName evidence="3">Efflux transporter outer membrane subunit</fullName>
    </submittedName>
</protein>
<dbReference type="EMBL" id="JABBGA010000014">
    <property type="protein sequence ID" value="NML27333.1"/>
    <property type="molecule type" value="Genomic_DNA"/>
</dbReference>
<dbReference type="AlphaFoldDB" id="A0A848GAA7"/>
<dbReference type="InterPro" id="IPR010131">
    <property type="entry name" value="MdtP/NodT-like"/>
</dbReference>
<dbReference type="GO" id="GO:0015562">
    <property type="term" value="F:efflux transmembrane transporter activity"/>
    <property type="evidence" value="ECO:0007669"/>
    <property type="project" value="InterPro"/>
</dbReference>
<evidence type="ECO:0000313" key="4">
    <source>
        <dbReference type="Proteomes" id="UP000580043"/>
    </source>
</evidence>
<dbReference type="PANTHER" id="PTHR30203:SF32">
    <property type="entry name" value="CATION EFFLUX SYSTEM PROTEIN CUSC"/>
    <property type="match status" value="1"/>
</dbReference>
<dbReference type="Proteomes" id="UP000580043">
    <property type="component" value="Unassembled WGS sequence"/>
</dbReference>
<dbReference type="NCBIfam" id="TIGR01845">
    <property type="entry name" value="outer_NodT"/>
    <property type="match status" value="1"/>
</dbReference>
<reference evidence="3 4" key="1">
    <citation type="submission" date="2020-04" db="EMBL/GenBank/DDBJ databases">
        <title>Zoogloea sp. G-4-1-14 isolated from soil.</title>
        <authorList>
            <person name="Dahal R.H."/>
        </authorList>
    </citation>
    <scope>NUCLEOTIDE SEQUENCE [LARGE SCALE GENOMIC DNA]</scope>
    <source>
        <strain evidence="3 4">G-4-1-14</strain>
    </source>
</reference>
<dbReference type="GO" id="GO:0005886">
    <property type="term" value="C:plasma membrane"/>
    <property type="evidence" value="ECO:0007669"/>
    <property type="project" value="UniProtKB-SubCell"/>
</dbReference>
<keyword evidence="2" id="KW-0449">Lipoprotein</keyword>
<sequence length="466" mass="49888">MRIIPTSLALLLSACALTPPLERPAPALPASYADGPDEPTRAGNAADLGWRQMFGDPRLQRLITTALDNNRDLRIALLNVDAVRAQYGIERSALLPQLDARLSGGRERTAASAATPASLQGTHAAGLAISAFEIDLFGRVRALSDAALARYLASAEAARAARISLIAAVADAYLEERLAVEQLRLTETTLADWRQSLELAHLLKEAKQNSGLDVAQAEGQVALAEADLEGRKRDLKQASNALALLLGTTVPADLPEGMRLDRQPVLTTLPPGLPSDLLLRRPDILQAEQALRAANADVGAARAAFFPRLALTATLGYASPALGSLFQGGQLAWGFMPQLTQPLFDNGRLESGLELARARRSTAVAEYEKSIQTAFREVADGLAASATLSRQIEAQQRAVSSAERRRELSSLRYRAGQDSRLELLDAQRQAYAARQNLLGLQRLAFKSALSLYKALGGGLQETTPAA</sequence>
<dbReference type="RefSeq" id="WP_169146868.1">
    <property type="nucleotide sequence ID" value="NZ_JABBGA010000014.1"/>
</dbReference>